<dbReference type="GO" id="GO:0005886">
    <property type="term" value="C:plasma membrane"/>
    <property type="evidence" value="ECO:0007669"/>
    <property type="project" value="TreeGrafter"/>
</dbReference>
<name>A0A1N6PZ10_9GAMM</name>
<organism evidence="4 5">
    <name type="scientific">Marinobacterium stanieri</name>
    <dbReference type="NCBI Taxonomy" id="49186"/>
    <lineage>
        <taxon>Bacteria</taxon>
        <taxon>Pseudomonadati</taxon>
        <taxon>Pseudomonadota</taxon>
        <taxon>Gammaproteobacteria</taxon>
        <taxon>Oceanospirillales</taxon>
        <taxon>Oceanospirillaceae</taxon>
        <taxon>Marinobacterium</taxon>
    </lineage>
</organism>
<evidence type="ECO:0000259" key="3">
    <source>
        <dbReference type="PROSITE" id="PS50887"/>
    </source>
</evidence>
<dbReference type="Proteomes" id="UP000186895">
    <property type="component" value="Unassembled WGS sequence"/>
</dbReference>
<dbReference type="InterPro" id="IPR000160">
    <property type="entry name" value="GGDEF_dom"/>
</dbReference>
<dbReference type="PANTHER" id="PTHR45138:SF9">
    <property type="entry name" value="DIGUANYLATE CYCLASE DGCM-RELATED"/>
    <property type="match status" value="1"/>
</dbReference>
<dbReference type="InterPro" id="IPR050469">
    <property type="entry name" value="Diguanylate_Cyclase"/>
</dbReference>
<gene>
    <name evidence="4" type="ORF">SAMN05421647_102130</name>
</gene>
<evidence type="ECO:0000313" key="5">
    <source>
        <dbReference type="Proteomes" id="UP000186895"/>
    </source>
</evidence>
<sequence>MGQEPSNLRYAALLQACQDTIMILDGEAVVTIHAGSSRWAGQELEGRRLSEILPVDLAEQFLSQLRQLTQGGKVAAFQFQLRPEHCPELRPLGLTEPHWYSARVTLTQEGETLVLMQDITERKRLSRKLSTQAQRDPLTGAYNRRALMPVLDMSVAQALRYDGSSSVILLEVDQLKAINEQHGWDAGDQVLQHSVATLHRLKRTSDFLVRYSDSQLAMVLGETNHEQALLAAERIRDAIAELELPFATGDIRWTVSIGVGSALNPEDDGTQVLKRAYENMLVAIHSGRNRVEGEAL</sequence>
<evidence type="ECO:0000256" key="1">
    <source>
        <dbReference type="ARBA" id="ARBA00012528"/>
    </source>
</evidence>
<dbReference type="eggNOG" id="COG3706">
    <property type="taxonomic scope" value="Bacteria"/>
</dbReference>
<proteinExistence type="predicted"/>
<reference evidence="4 5" key="1">
    <citation type="submission" date="2017-01" db="EMBL/GenBank/DDBJ databases">
        <authorList>
            <person name="Mah S.A."/>
            <person name="Swanson W.J."/>
            <person name="Moy G.W."/>
            <person name="Vacquier V.D."/>
        </authorList>
    </citation>
    <scope>NUCLEOTIDE SEQUENCE [LARGE SCALE GENOMIC DNA]</scope>
    <source>
        <strain evidence="4 5">DSM 7027</strain>
    </source>
</reference>
<dbReference type="CDD" id="cd01949">
    <property type="entry name" value="GGDEF"/>
    <property type="match status" value="1"/>
</dbReference>
<dbReference type="STRING" id="49186.SAMN05421647_102130"/>
<dbReference type="Gene3D" id="3.30.450.20">
    <property type="entry name" value="PAS domain"/>
    <property type="match status" value="1"/>
</dbReference>
<dbReference type="NCBIfam" id="TIGR00254">
    <property type="entry name" value="GGDEF"/>
    <property type="match status" value="1"/>
</dbReference>
<dbReference type="PANTHER" id="PTHR45138">
    <property type="entry name" value="REGULATORY COMPONENTS OF SENSORY TRANSDUCTION SYSTEM"/>
    <property type="match status" value="1"/>
</dbReference>
<dbReference type="Gene3D" id="3.30.70.270">
    <property type="match status" value="1"/>
</dbReference>
<dbReference type="PROSITE" id="PS50887">
    <property type="entry name" value="GGDEF"/>
    <property type="match status" value="1"/>
</dbReference>
<dbReference type="InterPro" id="IPR013656">
    <property type="entry name" value="PAS_4"/>
</dbReference>
<accession>A0A1N6PZ10</accession>
<dbReference type="SUPFAM" id="SSF55073">
    <property type="entry name" value="Nucleotide cyclase"/>
    <property type="match status" value="1"/>
</dbReference>
<dbReference type="EMBL" id="FTMN01000002">
    <property type="protein sequence ID" value="SIQ09523.1"/>
    <property type="molecule type" value="Genomic_DNA"/>
</dbReference>
<comment type="catalytic activity">
    <reaction evidence="2">
        <text>2 GTP = 3',3'-c-di-GMP + 2 diphosphate</text>
        <dbReference type="Rhea" id="RHEA:24898"/>
        <dbReference type="ChEBI" id="CHEBI:33019"/>
        <dbReference type="ChEBI" id="CHEBI:37565"/>
        <dbReference type="ChEBI" id="CHEBI:58805"/>
        <dbReference type="EC" id="2.7.7.65"/>
    </reaction>
</comment>
<dbReference type="RefSeq" id="WP_076461486.1">
    <property type="nucleotide sequence ID" value="NZ_FTMN01000002.1"/>
</dbReference>
<dbReference type="Pfam" id="PF08448">
    <property type="entry name" value="PAS_4"/>
    <property type="match status" value="1"/>
</dbReference>
<dbReference type="GO" id="GO:1902201">
    <property type="term" value="P:negative regulation of bacterial-type flagellum-dependent cell motility"/>
    <property type="evidence" value="ECO:0007669"/>
    <property type="project" value="TreeGrafter"/>
</dbReference>
<keyword evidence="5" id="KW-1185">Reference proteome</keyword>
<feature type="domain" description="GGDEF" evidence="3">
    <location>
        <begin position="163"/>
        <end position="296"/>
    </location>
</feature>
<dbReference type="AlphaFoldDB" id="A0A1N6PZ10"/>
<dbReference type="GO" id="GO:0043709">
    <property type="term" value="P:cell adhesion involved in single-species biofilm formation"/>
    <property type="evidence" value="ECO:0007669"/>
    <property type="project" value="TreeGrafter"/>
</dbReference>
<dbReference type="InterPro" id="IPR029787">
    <property type="entry name" value="Nucleotide_cyclase"/>
</dbReference>
<dbReference type="Pfam" id="PF00990">
    <property type="entry name" value="GGDEF"/>
    <property type="match status" value="1"/>
</dbReference>
<evidence type="ECO:0000256" key="2">
    <source>
        <dbReference type="ARBA" id="ARBA00034247"/>
    </source>
</evidence>
<dbReference type="EC" id="2.7.7.65" evidence="1"/>
<evidence type="ECO:0000313" key="4">
    <source>
        <dbReference type="EMBL" id="SIQ09523.1"/>
    </source>
</evidence>
<dbReference type="InterPro" id="IPR043128">
    <property type="entry name" value="Rev_trsase/Diguanyl_cyclase"/>
</dbReference>
<protein>
    <recommendedName>
        <fullName evidence="1">diguanylate cyclase</fullName>
        <ecNumber evidence="1">2.7.7.65</ecNumber>
    </recommendedName>
</protein>
<dbReference type="GO" id="GO:0052621">
    <property type="term" value="F:diguanylate cyclase activity"/>
    <property type="evidence" value="ECO:0007669"/>
    <property type="project" value="UniProtKB-EC"/>
</dbReference>
<dbReference type="SUPFAM" id="SSF55785">
    <property type="entry name" value="PYP-like sensor domain (PAS domain)"/>
    <property type="match status" value="1"/>
</dbReference>
<dbReference type="SMART" id="SM00267">
    <property type="entry name" value="GGDEF"/>
    <property type="match status" value="1"/>
</dbReference>
<dbReference type="InterPro" id="IPR035965">
    <property type="entry name" value="PAS-like_dom_sf"/>
</dbReference>